<feature type="domain" description="Acyl-CoA oxidase C-terminal" evidence="3">
    <location>
        <begin position="1"/>
        <end position="140"/>
    </location>
</feature>
<dbReference type="GO" id="GO:0055088">
    <property type="term" value="P:lipid homeostasis"/>
    <property type="evidence" value="ECO:0007669"/>
    <property type="project" value="TreeGrafter"/>
</dbReference>
<evidence type="ECO:0000256" key="2">
    <source>
        <dbReference type="ARBA" id="ARBA00023002"/>
    </source>
</evidence>
<protein>
    <submittedName>
        <fullName evidence="4">Acyl-coenzyme A oxidase (Acyl-CoA oxidase)</fullName>
    </submittedName>
</protein>
<keyword evidence="5" id="KW-1185">Reference proteome</keyword>
<dbReference type="SUPFAM" id="SSF47203">
    <property type="entry name" value="Acyl-CoA dehydrogenase C-terminal domain-like"/>
    <property type="match status" value="1"/>
</dbReference>
<organism evidence="4 5">
    <name type="scientific">Mortierella polycephala</name>
    <dbReference type="NCBI Taxonomy" id="41804"/>
    <lineage>
        <taxon>Eukaryota</taxon>
        <taxon>Fungi</taxon>
        <taxon>Fungi incertae sedis</taxon>
        <taxon>Mucoromycota</taxon>
        <taxon>Mortierellomycotina</taxon>
        <taxon>Mortierellomycetes</taxon>
        <taxon>Mortierellales</taxon>
        <taxon>Mortierellaceae</taxon>
        <taxon>Mortierella</taxon>
    </lineage>
</organism>
<comment type="similarity">
    <text evidence="1">Belongs to the acyl-CoA oxidase family.</text>
</comment>
<dbReference type="GO" id="GO:0005777">
    <property type="term" value="C:peroxisome"/>
    <property type="evidence" value="ECO:0007669"/>
    <property type="project" value="InterPro"/>
</dbReference>
<comment type="caution">
    <text evidence="4">The sequence shown here is derived from an EMBL/GenBank/DDBJ whole genome shotgun (WGS) entry which is preliminary data.</text>
</comment>
<accession>A0A9P6PLR3</accession>
<evidence type="ECO:0000313" key="5">
    <source>
        <dbReference type="Proteomes" id="UP000726737"/>
    </source>
</evidence>
<dbReference type="GO" id="GO:0005504">
    <property type="term" value="F:fatty acid binding"/>
    <property type="evidence" value="ECO:0007669"/>
    <property type="project" value="TreeGrafter"/>
</dbReference>
<reference evidence="4" key="1">
    <citation type="journal article" date="2020" name="Fungal Divers.">
        <title>Resolving the Mortierellaceae phylogeny through synthesis of multi-gene phylogenetics and phylogenomics.</title>
        <authorList>
            <person name="Vandepol N."/>
            <person name="Liber J."/>
            <person name="Desiro A."/>
            <person name="Na H."/>
            <person name="Kennedy M."/>
            <person name="Barry K."/>
            <person name="Grigoriev I.V."/>
            <person name="Miller A.N."/>
            <person name="O'Donnell K."/>
            <person name="Stajich J.E."/>
            <person name="Bonito G."/>
        </authorList>
    </citation>
    <scope>NUCLEOTIDE SEQUENCE</scope>
    <source>
        <strain evidence="4">KOD948</strain>
    </source>
</reference>
<proteinExistence type="inferred from homology"/>
<dbReference type="InterPro" id="IPR002655">
    <property type="entry name" value="Acyl-CoA_oxidase_C"/>
</dbReference>
<dbReference type="PANTHER" id="PTHR10909:SF250">
    <property type="entry name" value="PEROXISOMAL ACYL-COENZYME A OXIDASE 1"/>
    <property type="match status" value="1"/>
</dbReference>
<evidence type="ECO:0000256" key="1">
    <source>
        <dbReference type="ARBA" id="ARBA00006288"/>
    </source>
</evidence>
<dbReference type="OrthoDB" id="538336at2759"/>
<dbReference type="Proteomes" id="UP000726737">
    <property type="component" value="Unassembled WGS sequence"/>
</dbReference>
<dbReference type="EMBL" id="JAAAJA010001203">
    <property type="protein sequence ID" value="KAG0247807.1"/>
    <property type="molecule type" value="Genomic_DNA"/>
</dbReference>
<evidence type="ECO:0000259" key="3">
    <source>
        <dbReference type="Pfam" id="PF01756"/>
    </source>
</evidence>
<dbReference type="PANTHER" id="PTHR10909">
    <property type="entry name" value="ELECTRON TRANSPORT OXIDOREDUCTASE"/>
    <property type="match status" value="1"/>
</dbReference>
<dbReference type="GO" id="GO:0071949">
    <property type="term" value="F:FAD binding"/>
    <property type="evidence" value="ECO:0007669"/>
    <property type="project" value="InterPro"/>
</dbReference>
<gene>
    <name evidence="4" type="primary">ACOX2</name>
    <name evidence="4" type="ORF">BG011_000889</name>
</gene>
<keyword evidence="2" id="KW-0560">Oxidoreductase</keyword>
<sequence length="155" mass="17679">AHVQYIMVENFYKGLEKRYNGPGQENLLQAVRSVFNLHAFYTMETELGEFLEDGYFSPAQAAFVRQGLKDCLKAVRPNAVGFADCFGFTDTFLNSALGSWDGRAYERMAEMTEREPLNSKEMTDEQGVIWGYEEYLKPLIYGKAGPYKIRGESKL</sequence>
<dbReference type="Gene3D" id="1.20.140.10">
    <property type="entry name" value="Butyryl-CoA Dehydrogenase, subunit A, domain 3"/>
    <property type="match status" value="1"/>
</dbReference>
<dbReference type="GO" id="GO:0003997">
    <property type="term" value="F:acyl-CoA oxidase activity"/>
    <property type="evidence" value="ECO:0007669"/>
    <property type="project" value="InterPro"/>
</dbReference>
<dbReference type="Pfam" id="PF01756">
    <property type="entry name" value="ACOX"/>
    <property type="match status" value="1"/>
</dbReference>
<feature type="non-terminal residue" evidence="4">
    <location>
        <position position="1"/>
    </location>
</feature>
<name>A0A9P6PLR3_9FUNG</name>
<evidence type="ECO:0000313" key="4">
    <source>
        <dbReference type="EMBL" id="KAG0247807.1"/>
    </source>
</evidence>
<dbReference type="GO" id="GO:0033540">
    <property type="term" value="P:fatty acid beta-oxidation using acyl-CoA oxidase"/>
    <property type="evidence" value="ECO:0007669"/>
    <property type="project" value="TreeGrafter"/>
</dbReference>
<dbReference type="InterPro" id="IPR012258">
    <property type="entry name" value="Acyl-CoA_oxidase"/>
</dbReference>
<dbReference type="InterPro" id="IPR036250">
    <property type="entry name" value="AcylCo_DH-like_C"/>
</dbReference>
<dbReference type="AlphaFoldDB" id="A0A9P6PLR3"/>